<feature type="region of interest" description="Disordered" evidence="1">
    <location>
        <begin position="18"/>
        <end position="90"/>
    </location>
</feature>
<keyword evidence="2" id="KW-0812">Transmembrane</keyword>
<name>A0A9P5Z984_9AGAR</name>
<keyword evidence="2" id="KW-1133">Transmembrane helix</keyword>
<feature type="compositionally biased region" description="Low complexity" evidence="1">
    <location>
        <begin position="28"/>
        <end position="88"/>
    </location>
</feature>
<dbReference type="Proteomes" id="UP000807469">
    <property type="component" value="Unassembled WGS sequence"/>
</dbReference>
<feature type="region of interest" description="Disordered" evidence="1">
    <location>
        <begin position="267"/>
        <end position="303"/>
    </location>
</feature>
<accession>A0A9P5Z984</accession>
<sequence length="303" mass="31926">MDAHRLNVVHRRQLGLPLTDLFPPLGPSKTTDASTSATSTSSSSSSTITTSTSTTSSSTTTSSTTTSTSTTSTSASTFTTATPARTSTPVTLVSNSSTITIFETASVPPSTTPSPSSTATAVTSQGFLQNKPLSGVIFALVGLIGLVLVIIAATFMIRRRRSNRLLNEALSFNPVNVDHDGPDMMETGRRLTNDRTSTSTGHASHGNGPLITHAGAFADYTPPPMPCTPTSLHSQRLSRPLQKSYPAGGQPYAQNYDWTRAPIYQNPAYDKGTSYEDEESRRSGSSSGEFQFAAPVNASGGHR</sequence>
<evidence type="ECO:0000313" key="4">
    <source>
        <dbReference type="Proteomes" id="UP000807469"/>
    </source>
</evidence>
<organism evidence="3 4">
    <name type="scientific">Pholiota conissans</name>
    <dbReference type="NCBI Taxonomy" id="109636"/>
    <lineage>
        <taxon>Eukaryota</taxon>
        <taxon>Fungi</taxon>
        <taxon>Dikarya</taxon>
        <taxon>Basidiomycota</taxon>
        <taxon>Agaricomycotina</taxon>
        <taxon>Agaricomycetes</taxon>
        <taxon>Agaricomycetidae</taxon>
        <taxon>Agaricales</taxon>
        <taxon>Agaricineae</taxon>
        <taxon>Strophariaceae</taxon>
        <taxon>Pholiota</taxon>
    </lineage>
</organism>
<dbReference type="EMBL" id="MU155148">
    <property type="protein sequence ID" value="KAF9483957.1"/>
    <property type="molecule type" value="Genomic_DNA"/>
</dbReference>
<feature type="transmembrane region" description="Helical" evidence="2">
    <location>
        <begin position="133"/>
        <end position="157"/>
    </location>
</feature>
<dbReference type="OrthoDB" id="2693038at2759"/>
<proteinExistence type="predicted"/>
<reference evidence="3" key="1">
    <citation type="submission" date="2020-11" db="EMBL/GenBank/DDBJ databases">
        <authorList>
            <consortium name="DOE Joint Genome Institute"/>
            <person name="Ahrendt S."/>
            <person name="Riley R."/>
            <person name="Andreopoulos W."/>
            <person name="Labutti K."/>
            <person name="Pangilinan J."/>
            <person name="Ruiz-Duenas F.J."/>
            <person name="Barrasa J.M."/>
            <person name="Sanchez-Garcia M."/>
            <person name="Camarero S."/>
            <person name="Miyauchi S."/>
            <person name="Serrano A."/>
            <person name="Linde D."/>
            <person name="Babiker R."/>
            <person name="Drula E."/>
            <person name="Ayuso-Fernandez I."/>
            <person name="Pacheco R."/>
            <person name="Padilla G."/>
            <person name="Ferreira P."/>
            <person name="Barriuso J."/>
            <person name="Kellner H."/>
            <person name="Castanera R."/>
            <person name="Alfaro M."/>
            <person name="Ramirez L."/>
            <person name="Pisabarro A.G."/>
            <person name="Kuo A."/>
            <person name="Tritt A."/>
            <person name="Lipzen A."/>
            <person name="He G."/>
            <person name="Yan M."/>
            <person name="Ng V."/>
            <person name="Cullen D."/>
            <person name="Martin F."/>
            <person name="Rosso M.-N."/>
            <person name="Henrissat B."/>
            <person name="Hibbett D."/>
            <person name="Martinez A.T."/>
            <person name="Grigoriev I.V."/>
        </authorList>
    </citation>
    <scope>NUCLEOTIDE SEQUENCE</scope>
    <source>
        <strain evidence="3">CIRM-BRFM 674</strain>
    </source>
</reference>
<comment type="caution">
    <text evidence="3">The sequence shown here is derived from an EMBL/GenBank/DDBJ whole genome shotgun (WGS) entry which is preliminary data.</text>
</comment>
<evidence type="ECO:0000313" key="3">
    <source>
        <dbReference type="EMBL" id="KAF9483957.1"/>
    </source>
</evidence>
<evidence type="ECO:0000256" key="2">
    <source>
        <dbReference type="SAM" id="Phobius"/>
    </source>
</evidence>
<keyword evidence="4" id="KW-1185">Reference proteome</keyword>
<gene>
    <name evidence="3" type="ORF">BDN70DRAFT_873085</name>
</gene>
<protein>
    <submittedName>
        <fullName evidence="3">Uncharacterized protein</fullName>
    </submittedName>
</protein>
<dbReference type="AlphaFoldDB" id="A0A9P5Z984"/>
<evidence type="ECO:0000256" key="1">
    <source>
        <dbReference type="SAM" id="MobiDB-lite"/>
    </source>
</evidence>
<keyword evidence="2" id="KW-0472">Membrane</keyword>